<evidence type="ECO:0008006" key="4">
    <source>
        <dbReference type="Google" id="ProtNLM"/>
    </source>
</evidence>
<name>A0ABT1H0Y1_9NOCA</name>
<organism evidence="2 3">
    <name type="scientific">Williamsia serinedens</name>
    <dbReference type="NCBI Taxonomy" id="391736"/>
    <lineage>
        <taxon>Bacteria</taxon>
        <taxon>Bacillati</taxon>
        <taxon>Actinomycetota</taxon>
        <taxon>Actinomycetes</taxon>
        <taxon>Mycobacteriales</taxon>
        <taxon>Nocardiaceae</taxon>
        <taxon>Williamsia</taxon>
    </lineage>
</organism>
<reference evidence="2 3" key="1">
    <citation type="submission" date="2022-06" db="EMBL/GenBank/DDBJ databases">
        <title>Genomic Encyclopedia of Archaeal and Bacterial Type Strains, Phase II (KMG-II): from individual species to whole genera.</title>
        <authorList>
            <person name="Goeker M."/>
        </authorList>
    </citation>
    <scope>NUCLEOTIDE SEQUENCE [LARGE SCALE GENOMIC DNA]</scope>
    <source>
        <strain evidence="2 3">DSM 45037</strain>
    </source>
</reference>
<evidence type="ECO:0000256" key="1">
    <source>
        <dbReference type="SAM" id="MobiDB-lite"/>
    </source>
</evidence>
<comment type="caution">
    <text evidence="2">The sequence shown here is derived from an EMBL/GenBank/DDBJ whole genome shotgun (WGS) entry which is preliminary data.</text>
</comment>
<sequence>MSTSRLGGTDEAYLLLESTVGVVAPMQVVVVLDDDPGPDVARDLVDRLVGGPLDRAVRRPTVPGARPSWVRPTGAASTRVDTTPVDDAVAWAQRHLVEAPVDVVGARGWQVATVALTTGGRAVSVVASHVLADGRRFVQTVADAVAALDRTAPVDVSCAPDEPGWVRRVIADSADAAAAVVDAVRAADALRRTPSAAPKPASTRTAPTRSGAVDGPPTHHVVTLDLARWRAAAHEHGGTATTLLAAVGAGLARHSGVVAARGGANGPVRVTLAVDRRGEGDSTTANTAGGVAVTVSDDPTPDTGLAVLRSTIRAALRDPAGDDAVARIARLLPARVLRRVVTSLPGPDVSVSHLGPAPEALLTWRHARARTVLVRAAARSAAPHLARRMLPGIALWAVEHGDAVTVTVCAVDPVARDDIASVVERELGRWGLLLDVRSG</sequence>
<dbReference type="Proteomes" id="UP001205740">
    <property type="component" value="Unassembled WGS sequence"/>
</dbReference>
<gene>
    <name evidence="2" type="ORF">LX12_001487</name>
</gene>
<dbReference type="RefSeq" id="WP_253653915.1">
    <property type="nucleotide sequence ID" value="NZ_BAAAOE010000003.1"/>
</dbReference>
<feature type="region of interest" description="Disordered" evidence="1">
    <location>
        <begin position="59"/>
        <end position="80"/>
    </location>
</feature>
<evidence type="ECO:0000313" key="3">
    <source>
        <dbReference type="Proteomes" id="UP001205740"/>
    </source>
</evidence>
<keyword evidence="3" id="KW-1185">Reference proteome</keyword>
<evidence type="ECO:0000313" key="2">
    <source>
        <dbReference type="EMBL" id="MCP2160300.1"/>
    </source>
</evidence>
<feature type="region of interest" description="Disordered" evidence="1">
    <location>
        <begin position="191"/>
        <end position="217"/>
    </location>
</feature>
<protein>
    <recommendedName>
        <fullName evidence="4">Condensation domain-containing protein</fullName>
    </recommendedName>
</protein>
<accession>A0ABT1H0Y1</accession>
<proteinExistence type="predicted"/>
<dbReference type="EMBL" id="JAMTCG010000003">
    <property type="protein sequence ID" value="MCP2160300.1"/>
    <property type="molecule type" value="Genomic_DNA"/>
</dbReference>